<dbReference type="Proteomes" id="UP000005239">
    <property type="component" value="Unassembled WGS sequence"/>
</dbReference>
<evidence type="ECO:0000313" key="1">
    <source>
        <dbReference type="EnsemblMetazoa" id="PPA36875.1"/>
    </source>
</evidence>
<keyword evidence="2" id="KW-1185">Reference proteome</keyword>
<accession>A0A8R1UNP1</accession>
<gene>
    <name evidence="1" type="primary">WBGene00275244</name>
</gene>
<protein>
    <submittedName>
        <fullName evidence="1">Uncharacterized protein</fullName>
    </submittedName>
</protein>
<reference evidence="2" key="1">
    <citation type="journal article" date="2008" name="Nat. Genet.">
        <title>The Pristionchus pacificus genome provides a unique perspective on nematode lifestyle and parasitism.</title>
        <authorList>
            <person name="Dieterich C."/>
            <person name="Clifton S.W."/>
            <person name="Schuster L.N."/>
            <person name="Chinwalla A."/>
            <person name="Delehaunty K."/>
            <person name="Dinkelacker I."/>
            <person name="Fulton L."/>
            <person name="Fulton R."/>
            <person name="Godfrey J."/>
            <person name="Minx P."/>
            <person name="Mitreva M."/>
            <person name="Roeseler W."/>
            <person name="Tian H."/>
            <person name="Witte H."/>
            <person name="Yang S.P."/>
            <person name="Wilson R.K."/>
            <person name="Sommer R.J."/>
        </authorList>
    </citation>
    <scope>NUCLEOTIDE SEQUENCE [LARGE SCALE GENOMIC DNA]</scope>
    <source>
        <strain evidence="2">PS312</strain>
    </source>
</reference>
<name>A0A2A6BQQ4_PRIPA</name>
<reference evidence="1" key="2">
    <citation type="submission" date="2022-06" db="UniProtKB">
        <authorList>
            <consortium name="EnsemblMetazoa"/>
        </authorList>
    </citation>
    <scope>IDENTIFICATION</scope>
    <source>
        <strain evidence="1">PS312</strain>
    </source>
</reference>
<organism evidence="1 2">
    <name type="scientific">Pristionchus pacificus</name>
    <name type="common">Parasitic nematode worm</name>
    <dbReference type="NCBI Taxonomy" id="54126"/>
    <lineage>
        <taxon>Eukaryota</taxon>
        <taxon>Metazoa</taxon>
        <taxon>Ecdysozoa</taxon>
        <taxon>Nematoda</taxon>
        <taxon>Chromadorea</taxon>
        <taxon>Rhabditida</taxon>
        <taxon>Rhabditina</taxon>
        <taxon>Diplogasteromorpha</taxon>
        <taxon>Diplogasteroidea</taxon>
        <taxon>Neodiplogasteridae</taxon>
        <taxon>Pristionchus</taxon>
    </lineage>
</organism>
<dbReference type="AlphaFoldDB" id="A0A2A6BQQ4"/>
<evidence type="ECO:0000313" key="2">
    <source>
        <dbReference type="Proteomes" id="UP000005239"/>
    </source>
</evidence>
<accession>A0A2A6BQQ4</accession>
<proteinExistence type="predicted"/>
<sequence length="124" mass="13528">MVCFCPPGSDYVTLIQRRRDAALTQSISSPSLATRTVAYSIGQQDISAAGSTTDEGFSTLTLSIFWVTAVICVLLLAVFVCWLCIRRSVRASENKEFLALSYGNPLCEELIATPICEDDLIIDV</sequence>
<dbReference type="EnsemblMetazoa" id="PPA36875.1">
    <property type="protein sequence ID" value="PPA36875.1"/>
    <property type="gene ID" value="WBGene00275244"/>
</dbReference>